<evidence type="ECO:0000313" key="3">
    <source>
        <dbReference type="Proteomes" id="UP000559256"/>
    </source>
</evidence>
<accession>A0A8H5CLB1</accession>
<comment type="caution">
    <text evidence="2">The sequence shown here is derived from an EMBL/GenBank/DDBJ whole genome shotgun (WGS) entry which is preliminary data.</text>
</comment>
<protein>
    <submittedName>
        <fullName evidence="2">Uncharacterized protein</fullName>
    </submittedName>
</protein>
<dbReference type="AlphaFoldDB" id="A0A8H5CLB1"/>
<evidence type="ECO:0000313" key="2">
    <source>
        <dbReference type="EMBL" id="KAF5343849.1"/>
    </source>
</evidence>
<name>A0A8H5CLB1_9AGAR</name>
<gene>
    <name evidence="2" type="ORF">D9758_015901</name>
</gene>
<keyword evidence="3" id="KW-1185">Reference proteome</keyword>
<sequence>MSPSSLSSYQSCKYTVSLIDPHESDVVLRVTSILPLTLVWSLNPRFTANTFLTLLTTAVVSFLVASSQPNSVSRGQRGRSSLHSTSPIVVGSGGSSTEVKQDLTSVS</sequence>
<proteinExistence type="predicted"/>
<organism evidence="2 3">
    <name type="scientific">Tetrapyrgos nigripes</name>
    <dbReference type="NCBI Taxonomy" id="182062"/>
    <lineage>
        <taxon>Eukaryota</taxon>
        <taxon>Fungi</taxon>
        <taxon>Dikarya</taxon>
        <taxon>Basidiomycota</taxon>
        <taxon>Agaricomycotina</taxon>
        <taxon>Agaricomycetes</taxon>
        <taxon>Agaricomycetidae</taxon>
        <taxon>Agaricales</taxon>
        <taxon>Marasmiineae</taxon>
        <taxon>Marasmiaceae</taxon>
        <taxon>Tetrapyrgos</taxon>
    </lineage>
</organism>
<dbReference type="Proteomes" id="UP000559256">
    <property type="component" value="Unassembled WGS sequence"/>
</dbReference>
<feature type="compositionally biased region" description="Polar residues" evidence="1">
    <location>
        <begin position="95"/>
        <end position="107"/>
    </location>
</feature>
<evidence type="ECO:0000256" key="1">
    <source>
        <dbReference type="SAM" id="MobiDB-lite"/>
    </source>
</evidence>
<reference evidence="2 3" key="1">
    <citation type="journal article" date="2020" name="ISME J.">
        <title>Uncovering the hidden diversity of litter-decomposition mechanisms in mushroom-forming fungi.</title>
        <authorList>
            <person name="Floudas D."/>
            <person name="Bentzer J."/>
            <person name="Ahren D."/>
            <person name="Johansson T."/>
            <person name="Persson P."/>
            <person name="Tunlid A."/>
        </authorList>
    </citation>
    <scope>NUCLEOTIDE SEQUENCE [LARGE SCALE GENOMIC DNA]</scope>
    <source>
        <strain evidence="2 3">CBS 291.85</strain>
    </source>
</reference>
<dbReference type="EMBL" id="JAACJM010000132">
    <property type="protein sequence ID" value="KAF5343849.1"/>
    <property type="molecule type" value="Genomic_DNA"/>
</dbReference>
<feature type="compositionally biased region" description="Polar residues" evidence="1">
    <location>
        <begin position="68"/>
        <end position="87"/>
    </location>
</feature>
<feature type="region of interest" description="Disordered" evidence="1">
    <location>
        <begin position="68"/>
        <end position="107"/>
    </location>
</feature>